<protein>
    <recommendedName>
        <fullName evidence="3">Lipid A biosynthesis acyltransferase</fullName>
    </recommendedName>
</protein>
<comment type="caution">
    <text evidence="1">The sequence shown here is derived from an EMBL/GenBank/DDBJ whole genome shotgun (WGS) entry which is preliminary data.</text>
</comment>
<dbReference type="Proteomes" id="UP001596037">
    <property type="component" value="Unassembled WGS sequence"/>
</dbReference>
<proteinExistence type="predicted"/>
<reference evidence="2" key="1">
    <citation type="journal article" date="2019" name="Int. J. Syst. Evol. Microbiol.">
        <title>The Global Catalogue of Microorganisms (GCM) 10K type strain sequencing project: providing services to taxonomists for standard genome sequencing and annotation.</title>
        <authorList>
            <consortium name="The Broad Institute Genomics Platform"/>
            <consortium name="The Broad Institute Genome Sequencing Center for Infectious Disease"/>
            <person name="Wu L."/>
            <person name="Ma J."/>
        </authorList>
    </citation>
    <scope>NUCLEOTIDE SEQUENCE [LARGE SCALE GENOMIC DNA]</scope>
    <source>
        <strain evidence="2">CCUG 57401</strain>
    </source>
</reference>
<accession>A0ABW0NLR6</accession>
<keyword evidence="2" id="KW-1185">Reference proteome</keyword>
<name>A0ABW0NLR6_9BURK</name>
<organism evidence="1 2">
    <name type="scientific">Caenimonas terrae</name>
    <dbReference type="NCBI Taxonomy" id="696074"/>
    <lineage>
        <taxon>Bacteria</taxon>
        <taxon>Pseudomonadati</taxon>
        <taxon>Pseudomonadota</taxon>
        <taxon>Betaproteobacteria</taxon>
        <taxon>Burkholderiales</taxon>
        <taxon>Comamonadaceae</taxon>
        <taxon>Caenimonas</taxon>
    </lineage>
</organism>
<evidence type="ECO:0000313" key="1">
    <source>
        <dbReference type="EMBL" id="MFC5500518.1"/>
    </source>
</evidence>
<dbReference type="RefSeq" id="WP_376852765.1">
    <property type="nucleotide sequence ID" value="NZ_JBHSMF010000015.1"/>
</dbReference>
<sequence length="297" mass="32738">MSAALGRLRTEARDLAELVLLPGIASLLPWSIGFRLLRRLAEVARPYSDAGRSALAQAHSRGWVGDAAHWTRVRRLVTLVDHADLYLARTRSDRWMARHMDVEGSWLPPGQPGIIFTFHWGAGMWGLRHARASGLRAHALVAPLDGAQFAGRRVLLAYARARTAEVARALGCPTLDISSSLRPVLQALRRGEQVVAAVDVPADLVSASQEVELLGMTARVPRGLLRLAVDQRVPVTVYLTGLKPASGRRFLRIHQLGVHDSVDTLAAQVFGHLDRAIREDPPSWHFWGEAERVFARP</sequence>
<evidence type="ECO:0000313" key="2">
    <source>
        <dbReference type="Proteomes" id="UP001596037"/>
    </source>
</evidence>
<dbReference type="EMBL" id="JBHSMF010000015">
    <property type="protein sequence ID" value="MFC5500518.1"/>
    <property type="molecule type" value="Genomic_DNA"/>
</dbReference>
<gene>
    <name evidence="1" type="ORF">ACFPOE_23450</name>
</gene>
<evidence type="ECO:0008006" key="3">
    <source>
        <dbReference type="Google" id="ProtNLM"/>
    </source>
</evidence>